<dbReference type="EMBL" id="BAABGP010000023">
    <property type="protein sequence ID" value="GAA4490410.1"/>
    <property type="molecule type" value="Genomic_DNA"/>
</dbReference>
<sequence>MGTADDRALPIEREPPIGVISKHRRSVPGVQRFAFSAPSIADELSVASHGFEVLTIRDLSFVTQAVSDSPLLQNQKVIVNV</sequence>
<name>A0ABP8PQZ6_9MICO</name>
<gene>
    <name evidence="1" type="ORF">GCM10023171_32770</name>
</gene>
<protein>
    <submittedName>
        <fullName evidence="1">Uncharacterized protein</fullName>
    </submittedName>
</protein>
<dbReference type="RefSeq" id="WP_345188502.1">
    <property type="nucleotide sequence ID" value="NZ_BAABGP010000023.1"/>
</dbReference>
<proteinExistence type="predicted"/>
<keyword evidence="2" id="KW-1185">Reference proteome</keyword>
<reference evidence="2" key="1">
    <citation type="journal article" date="2019" name="Int. J. Syst. Evol. Microbiol.">
        <title>The Global Catalogue of Microorganisms (GCM) 10K type strain sequencing project: providing services to taxonomists for standard genome sequencing and annotation.</title>
        <authorList>
            <consortium name="The Broad Institute Genomics Platform"/>
            <consortium name="The Broad Institute Genome Sequencing Center for Infectious Disease"/>
            <person name="Wu L."/>
            <person name="Ma J."/>
        </authorList>
    </citation>
    <scope>NUCLEOTIDE SEQUENCE [LARGE SCALE GENOMIC DNA]</scope>
    <source>
        <strain evidence="2">JCM 17839</strain>
    </source>
</reference>
<evidence type="ECO:0000313" key="2">
    <source>
        <dbReference type="Proteomes" id="UP001500731"/>
    </source>
</evidence>
<evidence type="ECO:0000313" key="1">
    <source>
        <dbReference type="EMBL" id="GAA4490410.1"/>
    </source>
</evidence>
<organism evidence="1 2">
    <name type="scientific">Microbacterium panaciterrae</name>
    <dbReference type="NCBI Taxonomy" id="985759"/>
    <lineage>
        <taxon>Bacteria</taxon>
        <taxon>Bacillati</taxon>
        <taxon>Actinomycetota</taxon>
        <taxon>Actinomycetes</taxon>
        <taxon>Micrococcales</taxon>
        <taxon>Microbacteriaceae</taxon>
        <taxon>Microbacterium</taxon>
    </lineage>
</organism>
<comment type="caution">
    <text evidence="1">The sequence shown here is derived from an EMBL/GenBank/DDBJ whole genome shotgun (WGS) entry which is preliminary data.</text>
</comment>
<dbReference type="Proteomes" id="UP001500731">
    <property type="component" value="Unassembled WGS sequence"/>
</dbReference>
<accession>A0ABP8PQZ6</accession>